<dbReference type="Pfam" id="PF00069">
    <property type="entry name" value="Pkinase"/>
    <property type="match status" value="1"/>
</dbReference>
<reference evidence="3 4" key="1">
    <citation type="journal article" date="2010" name="Cell">
        <title>The genome of Naegleria gruberi illuminates early eukaryotic versatility.</title>
        <authorList>
            <person name="Fritz-Laylin L.K."/>
            <person name="Prochnik S.E."/>
            <person name="Ginger M.L."/>
            <person name="Dacks J.B."/>
            <person name="Carpenter M.L."/>
            <person name="Field M.C."/>
            <person name="Kuo A."/>
            <person name="Paredez A."/>
            <person name="Chapman J."/>
            <person name="Pham J."/>
            <person name="Shu S."/>
            <person name="Neupane R."/>
            <person name="Cipriano M."/>
            <person name="Mancuso J."/>
            <person name="Tu H."/>
            <person name="Salamov A."/>
            <person name="Lindquist E."/>
            <person name="Shapiro H."/>
            <person name="Lucas S."/>
            <person name="Grigoriev I.V."/>
            <person name="Cande W.Z."/>
            <person name="Fulton C."/>
            <person name="Rokhsar D.S."/>
            <person name="Dawson S.C."/>
        </authorList>
    </citation>
    <scope>NUCLEOTIDE SEQUENCE [LARGE SCALE GENOMIC DNA]</scope>
    <source>
        <strain evidence="3 4">NEG-M</strain>
    </source>
</reference>
<dbReference type="KEGG" id="ngr:NAEGRDRAFT_68007"/>
<dbReference type="GO" id="GO:0004674">
    <property type="term" value="F:protein serine/threonine kinase activity"/>
    <property type="evidence" value="ECO:0007669"/>
    <property type="project" value="TreeGrafter"/>
</dbReference>
<protein>
    <submittedName>
        <fullName evidence="3">Predicted protein</fullName>
    </submittedName>
</protein>
<dbReference type="SUPFAM" id="SSF56112">
    <property type="entry name" value="Protein kinase-like (PK-like)"/>
    <property type="match status" value="1"/>
</dbReference>
<dbReference type="PROSITE" id="PS00108">
    <property type="entry name" value="PROTEIN_KINASE_ST"/>
    <property type="match status" value="1"/>
</dbReference>
<feature type="region of interest" description="Disordered" evidence="1">
    <location>
        <begin position="140"/>
        <end position="177"/>
    </location>
</feature>
<dbReference type="EMBL" id="GG738870">
    <property type="protein sequence ID" value="EFC43979.1"/>
    <property type="molecule type" value="Genomic_DNA"/>
</dbReference>
<gene>
    <name evidence="3" type="ORF">NAEGRDRAFT_68007</name>
</gene>
<sequence>MYKALTHMHSKYICHGDFKLANIFVKSHHDFRLVLGDFGLSNNEESVNLNILGGTLGFQAPELFNGLTEKCDVYSFGKSIIQLIIGTKFKHNISNEQLMEMVATSQPKISSSLIDLIKKMIKENPEERLSLDQVGVLIRNKNKPKQKQTKRDSSTESEEELKSLQRTSTGVQKQKSKPQTGFFRYWGFNK</sequence>
<dbReference type="Gene3D" id="1.10.510.10">
    <property type="entry name" value="Transferase(Phosphotransferase) domain 1"/>
    <property type="match status" value="1"/>
</dbReference>
<feature type="domain" description="Protein kinase" evidence="2">
    <location>
        <begin position="1"/>
        <end position="138"/>
    </location>
</feature>
<evidence type="ECO:0000256" key="1">
    <source>
        <dbReference type="SAM" id="MobiDB-lite"/>
    </source>
</evidence>
<dbReference type="PROSITE" id="PS50011">
    <property type="entry name" value="PROTEIN_KINASE_DOM"/>
    <property type="match status" value="1"/>
</dbReference>
<dbReference type="GO" id="GO:0044773">
    <property type="term" value="P:mitotic DNA damage checkpoint signaling"/>
    <property type="evidence" value="ECO:0007669"/>
    <property type="project" value="TreeGrafter"/>
</dbReference>
<dbReference type="InterPro" id="IPR011009">
    <property type="entry name" value="Kinase-like_dom_sf"/>
</dbReference>
<dbReference type="VEuPathDB" id="AmoebaDB:NAEGRDRAFT_68007"/>
<proteinExistence type="predicted"/>
<dbReference type="RefSeq" id="XP_002676723.1">
    <property type="nucleotide sequence ID" value="XM_002676677.1"/>
</dbReference>
<dbReference type="GO" id="GO:0005524">
    <property type="term" value="F:ATP binding"/>
    <property type="evidence" value="ECO:0007669"/>
    <property type="project" value="InterPro"/>
</dbReference>
<dbReference type="GeneID" id="8850113"/>
<dbReference type="PANTHER" id="PTHR44167">
    <property type="entry name" value="OVARIAN-SPECIFIC SERINE/THREONINE-PROTEIN KINASE LOK-RELATED"/>
    <property type="match status" value="1"/>
</dbReference>
<dbReference type="InterPro" id="IPR008271">
    <property type="entry name" value="Ser/Thr_kinase_AS"/>
</dbReference>
<dbReference type="GO" id="GO:0005737">
    <property type="term" value="C:cytoplasm"/>
    <property type="evidence" value="ECO:0007669"/>
    <property type="project" value="TreeGrafter"/>
</dbReference>
<dbReference type="GO" id="GO:0005634">
    <property type="term" value="C:nucleus"/>
    <property type="evidence" value="ECO:0007669"/>
    <property type="project" value="TreeGrafter"/>
</dbReference>
<dbReference type="OrthoDB" id="676979at2759"/>
<feature type="compositionally biased region" description="Polar residues" evidence="1">
    <location>
        <begin position="165"/>
        <end position="177"/>
    </location>
</feature>
<dbReference type="AlphaFoldDB" id="D2VGK1"/>
<dbReference type="STRING" id="5762.D2VGK1"/>
<dbReference type="eggNOG" id="KOG0580">
    <property type="taxonomic scope" value="Eukaryota"/>
</dbReference>
<keyword evidence="4" id="KW-1185">Reference proteome</keyword>
<accession>D2VGK1</accession>
<name>D2VGK1_NAEGR</name>
<dbReference type="PANTHER" id="PTHR44167:SF24">
    <property type="entry name" value="SERINE_THREONINE-PROTEIN KINASE CHK2"/>
    <property type="match status" value="1"/>
</dbReference>
<evidence type="ECO:0000259" key="2">
    <source>
        <dbReference type="PROSITE" id="PS50011"/>
    </source>
</evidence>
<dbReference type="SMART" id="SM00220">
    <property type="entry name" value="S_TKc"/>
    <property type="match status" value="1"/>
</dbReference>
<organism evidence="4">
    <name type="scientific">Naegleria gruberi</name>
    <name type="common">Amoeba</name>
    <dbReference type="NCBI Taxonomy" id="5762"/>
    <lineage>
        <taxon>Eukaryota</taxon>
        <taxon>Discoba</taxon>
        <taxon>Heterolobosea</taxon>
        <taxon>Tetramitia</taxon>
        <taxon>Eutetramitia</taxon>
        <taxon>Vahlkampfiidae</taxon>
        <taxon>Naegleria</taxon>
    </lineage>
</organism>
<evidence type="ECO:0000313" key="3">
    <source>
        <dbReference type="EMBL" id="EFC43979.1"/>
    </source>
</evidence>
<dbReference type="Proteomes" id="UP000006671">
    <property type="component" value="Unassembled WGS sequence"/>
</dbReference>
<evidence type="ECO:0000313" key="4">
    <source>
        <dbReference type="Proteomes" id="UP000006671"/>
    </source>
</evidence>
<dbReference type="InParanoid" id="D2VGK1"/>
<dbReference type="InterPro" id="IPR000719">
    <property type="entry name" value="Prot_kinase_dom"/>
</dbReference>